<feature type="region of interest" description="Disordered" evidence="1">
    <location>
        <begin position="643"/>
        <end position="667"/>
    </location>
</feature>
<feature type="compositionally biased region" description="Polar residues" evidence="1">
    <location>
        <begin position="655"/>
        <end position="666"/>
    </location>
</feature>
<dbReference type="AlphaFoldDB" id="A0A420Y4R1"/>
<organism evidence="2 3">
    <name type="scientific">Coniochaeta pulveracea</name>
    <dbReference type="NCBI Taxonomy" id="177199"/>
    <lineage>
        <taxon>Eukaryota</taxon>
        <taxon>Fungi</taxon>
        <taxon>Dikarya</taxon>
        <taxon>Ascomycota</taxon>
        <taxon>Pezizomycotina</taxon>
        <taxon>Sordariomycetes</taxon>
        <taxon>Sordariomycetidae</taxon>
        <taxon>Coniochaetales</taxon>
        <taxon>Coniochaetaceae</taxon>
        <taxon>Coniochaeta</taxon>
    </lineage>
</organism>
<feature type="region of interest" description="Disordered" evidence="1">
    <location>
        <begin position="60"/>
        <end position="241"/>
    </location>
</feature>
<protein>
    <submittedName>
        <fullName evidence="2">Uncharacterized protein</fullName>
    </submittedName>
</protein>
<dbReference type="STRING" id="177199.A0A420Y4R1"/>
<dbReference type="EMBL" id="QVQW01000050">
    <property type="protein sequence ID" value="RKU42865.1"/>
    <property type="molecule type" value="Genomic_DNA"/>
</dbReference>
<feature type="compositionally biased region" description="Polar residues" evidence="1">
    <location>
        <begin position="575"/>
        <end position="585"/>
    </location>
</feature>
<accession>A0A420Y4R1</accession>
<dbReference type="Proteomes" id="UP000275385">
    <property type="component" value="Unassembled WGS sequence"/>
</dbReference>
<evidence type="ECO:0000313" key="2">
    <source>
        <dbReference type="EMBL" id="RKU42865.1"/>
    </source>
</evidence>
<sequence>MAEVVAEDVVQTGQNDEDYLEVDLGVGNDEPEHAATNAATAAKDEIIETVTDDFDIEFDELDEGGDSAYPEPSHTMSADAHTGELGALQDNIAVSEIDYHENEGEDKLDQPSAHSIPLHESVDNENPEGGAKFFENDDEISYDHTAPATTDALDTRASPETEVDVGAEQEAGDSDLAQQGAAVAGDASRNVHQTEEPQLDDEESHKTDTVEDHIHDEKRGSENEHSGAHHDHSWNEDHQRPTHGVIATYKGREYELFASPSNNDPETYFFASTEELYCPLSQMFHGIRDILGTELHATDELLLAVEDLDLVIGSSSNEEFLEETTMHDILHLYLQLQLNDGVTDEPILFVQLMARSPCEERFRFLKNAAQEGRGLTEFYESPADSDMDIEMDMASDHAYDEESEGDVADLEGELKDEESGEMAHTEGAQESFPGEDANTTDEHTGESEHPLEGDSEVGVATVHEHSNGEALPHEDGDVHEARPEDDQQANNQAEDARETLGDQDQFGDNARGGATYDGDDHDNSTDLDTSTADHQRSDFHLANATKPSEDSGDETGEGLGDVVEQNGPGDVVSDAMTTGNDSLSLPSFAESPAATFEEMLDAYLESANDEISDGLWKQLYESPPVVILSYVGDDDEDLIDYSDDEDDNEVHESHPASSRGFQQAMASGSGYGVDLDSNLGDDEISVDGLDLDHRAATFRHLGAHIAEEDSIDDPDQADGSSVCTSSAHQDKTCQSPS</sequence>
<dbReference type="OrthoDB" id="5339076at2759"/>
<feature type="region of interest" description="Disordered" evidence="1">
    <location>
        <begin position="414"/>
        <end position="455"/>
    </location>
</feature>
<evidence type="ECO:0000313" key="3">
    <source>
        <dbReference type="Proteomes" id="UP000275385"/>
    </source>
</evidence>
<feature type="compositionally biased region" description="Acidic residues" evidence="1">
    <location>
        <begin position="161"/>
        <end position="173"/>
    </location>
</feature>
<dbReference type="InterPro" id="IPR018822">
    <property type="entry name" value="UPF0646"/>
</dbReference>
<feature type="compositionally biased region" description="Polar residues" evidence="1">
    <location>
        <begin position="718"/>
        <end position="737"/>
    </location>
</feature>
<gene>
    <name evidence="2" type="ORF">DL546_003909</name>
</gene>
<feature type="region of interest" description="Disordered" evidence="1">
    <location>
        <begin position="705"/>
        <end position="737"/>
    </location>
</feature>
<proteinExistence type="predicted"/>
<keyword evidence="3" id="KW-1185">Reference proteome</keyword>
<feature type="compositionally biased region" description="Basic and acidic residues" evidence="1">
    <location>
        <begin position="440"/>
        <end position="452"/>
    </location>
</feature>
<name>A0A420Y4R1_9PEZI</name>
<comment type="caution">
    <text evidence="2">The sequence shown here is derived from an EMBL/GenBank/DDBJ whole genome shotgun (WGS) entry which is preliminary data.</text>
</comment>
<dbReference type="Pfam" id="PF10336">
    <property type="entry name" value="DUF2420"/>
    <property type="match status" value="1"/>
</dbReference>
<feature type="compositionally biased region" description="Basic and acidic residues" evidence="1">
    <location>
        <begin position="467"/>
        <end position="485"/>
    </location>
</feature>
<feature type="compositionally biased region" description="Basic and acidic residues" evidence="1">
    <location>
        <begin position="203"/>
        <end position="240"/>
    </location>
</feature>
<feature type="region of interest" description="Disordered" evidence="1">
    <location>
        <begin position="467"/>
        <end position="585"/>
    </location>
</feature>
<evidence type="ECO:0000256" key="1">
    <source>
        <dbReference type="SAM" id="MobiDB-lite"/>
    </source>
</evidence>
<reference evidence="2 3" key="1">
    <citation type="submission" date="2018-08" db="EMBL/GenBank/DDBJ databases">
        <title>Draft genome of the lignicolous fungus Coniochaeta pulveracea.</title>
        <authorList>
            <person name="Borstlap C.J."/>
            <person name="De Witt R.N."/>
            <person name="Botha A."/>
            <person name="Volschenk H."/>
        </authorList>
    </citation>
    <scope>NUCLEOTIDE SEQUENCE [LARGE SCALE GENOMIC DNA]</scope>
    <source>
        <strain evidence="2 3">CAB683</strain>
    </source>
</reference>
<feature type="compositionally biased region" description="Basic and acidic residues" evidence="1">
    <location>
        <begin position="97"/>
        <end position="109"/>
    </location>
</feature>